<accession>A0A081C8W7</accession>
<dbReference type="STRING" id="1499967.U27_00920"/>
<gene>
    <name evidence="1" type="ORF">U27_00920</name>
</gene>
<dbReference type="HOGENOM" id="CLU_625086_0_0_0"/>
<evidence type="ECO:0000313" key="1">
    <source>
        <dbReference type="EMBL" id="GAK61022.1"/>
    </source>
</evidence>
<dbReference type="Proteomes" id="UP000030661">
    <property type="component" value="Unassembled WGS sequence"/>
</dbReference>
<dbReference type="EMBL" id="DF820476">
    <property type="protein sequence ID" value="GAK61022.1"/>
    <property type="molecule type" value="Genomic_DNA"/>
</dbReference>
<dbReference type="eggNOG" id="ENOG5033YZV">
    <property type="taxonomic scope" value="Bacteria"/>
</dbReference>
<reference evidence="1" key="1">
    <citation type="journal article" date="2015" name="PeerJ">
        <title>First genomic representation of candidate bacterial phylum KSB3 points to enhanced environmental sensing as a trigger of wastewater bulking.</title>
        <authorList>
            <person name="Sekiguchi Y."/>
            <person name="Ohashi A."/>
            <person name="Parks D.H."/>
            <person name="Yamauchi T."/>
            <person name="Tyson G.W."/>
            <person name="Hugenholtz P."/>
        </authorList>
    </citation>
    <scope>NUCLEOTIDE SEQUENCE [LARGE SCALE GENOMIC DNA]</scope>
</reference>
<protein>
    <submittedName>
        <fullName evidence="1">Uncharacterized protein</fullName>
    </submittedName>
</protein>
<name>A0A081C8W7_VECG1</name>
<sequence>MSKEAIHPDFHDFPCGNLCHENCTIREEIIRLQQHLVPLPQDASYKLIHAFFQSYRELLCHSSKRTRTHYAPSFALPALFDLVVSAKYAAKMLSDGGWVYCAGEDTSGQSALYFPFLNTCPRCSVQRGLKPLVKSNKPQSAIIGDIASDTTLQILSVVLNQINPSVKIGKNSDRQADVDFVIYDQHLLALGEIKSSPLVIYPLAIALERPMTEVRNGGSIAKRDHTQATTDIMTANIAFYLPHRAQRIKLGGYNTTDWPYHALTNYLSNSKHVALFIAAWKELYEVYLGTAEKTENQRHIDNRRWLLCGCGGKVDDSKNAPGMDRTDDIKKGLYQVLKFGAYYKDQCPLRRLRAVLSSNFFPHRKFDHYLKDMHDVLLTRERYSITLRGKNDKEKIAFHKHNLFYLYDALLCFTRSLYNDQHLQDITSLENFMDAFCV</sequence>
<keyword evidence="2" id="KW-1185">Reference proteome</keyword>
<evidence type="ECO:0000313" key="2">
    <source>
        <dbReference type="Proteomes" id="UP000030661"/>
    </source>
</evidence>
<dbReference type="AlphaFoldDB" id="A0A081C8W7"/>
<organism evidence="1">
    <name type="scientific">Vecturithrix granuli</name>
    <dbReference type="NCBI Taxonomy" id="1499967"/>
    <lineage>
        <taxon>Bacteria</taxon>
        <taxon>Candidatus Moduliflexota</taxon>
        <taxon>Candidatus Vecturitrichia</taxon>
        <taxon>Candidatus Vecturitrichales</taxon>
        <taxon>Candidatus Vecturitrichaceae</taxon>
        <taxon>Candidatus Vecturithrix</taxon>
    </lineage>
</organism>
<proteinExistence type="predicted"/>